<evidence type="ECO:0000256" key="3">
    <source>
        <dbReference type="ARBA" id="ARBA00022729"/>
    </source>
</evidence>
<keyword evidence="2" id="KW-0813">Transport</keyword>
<dbReference type="Gene3D" id="3.10.105.10">
    <property type="entry name" value="Dipeptide-binding Protein, Domain 3"/>
    <property type="match status" value="1"/>
</dbReference>
<dbReference type="Gene3D" id="3.40.190.10">
    <property type="entry name" value="Periplasmic binding protein-like II"/>
    <property type="match status" value="2"/>
</dbReference>
<reference evidence="7" key="1">
    <citation type="journal article" date="2020" name="Microorganisms">
        <title>Complete Genome of a Member of a New Bacterial Lineage in the Microgenomates Group Reveals an Unusual Nucleotide Composition Disparity Between Two Strands of DNA and Limited Metabolic Potential.</title>
        <authorList>
            <person name="Kadnikov V.V."/>
            <person name="Mardanov A.V."/>
            <person name="Beletsky A.V."/>
            <person name="Karnachuk O.V."/>
            <person name="Ravin N.V."/>
        </authorList>
    </citation>
    <scope>NUCLEOTIDE SEQUENCE [LARGE SCALE GENOMIC DNA]</scope>
</reference>
<dbReference type="Pfam" id="PF00496">
    <property type="entry name" value="SBP_bac_5"/>
    <property type="match status" value="2"/>
</dbReference>
<keyword evidence="3" id="KW-0732">Signal</keyword>
<dbReference type="GO" id="GO:0043190">
    <property type="term" value="C:ATP-binding cassette (ABC) transporter complex"/>
    <property type="evidence" value="ECO:0007669"/>
    <property type="project" value="InterPro"/>
</dbReference>
<keyword evidence="7" id="KW-1185">Reference proteome</keyword>
<dbReference type="RefSeq" id="WP_161931963.1">
    <property type="nucleotide sequence ID" value="NZ_CP047901.1"/>
</dbReference>
<feature type="domain" description="Solute-binding protein family 5" evidence="5">
    <location>
        <begin position="194"/>
        <end position="366"/>
    </location>
</feature>
<dbReference type="PIRSF" id="PIRSF002741">
    <property type="entry name" value="MppA"/>
    <property type="match status" value="1"/>
</dbReference>
<dbReference type="InterPro" id="IPR039424">
    <property type="entry name" value="SBP_5"/>
</dbReference>
<dbReference type="InterPro" id="IPR030678">
    <property type="entry name" value="Peptide/Ni-bd"/>
</dbReference>
<gene>
    <name evidence="6" type="ORF">MICH65_0608</name>
</gene>
<organism evidence="6 7">
    <name type="scientific">Candidatus Chazhemtobacterium aquaticus</name>
    <dbReference type="NCBI Taxonomy" id="2715735"/>
    <lineage>
        <taxon>Bacteria</taxon>
        <taxon>Candidatus Chazhemtobacteraceae</taxon>
        <taxon>Candidatus Chazhemtobacterium</taxon>
    </lineage>
</organism>
<dbReference type="EMBL" id="CP047901">
    <property type="protein sequence ID" value="QHO63589.1"/>
    <property type="molecule type" value="Genomic_DNA"/>
</dbReference>
<evidence type="ECO:0000313" key="7">
    <source>
        <dbReference type="Proteomes" id="UP000463983"/>
    </source>
</evidence>
<sequence length="443" mass="50758">MAISIRKTYWFVAGFVGKYRRVMAGSLIGSLLVIGFLVLIWPHIPKPKPNRYVGIIGRYELSQIPERIEQELGMGLTSLGDDYLPEPGLARKWEVTEDGKTYRFYLRDDMYWSDGKKVVVEDFNFSIPDVAFNKLDNGVLEFVLPEPFSPFPVVLSTPVLREGRYTTGKYMVGDIQADGPFLRLLQLENEEEILVFKFYDTSSTALTAFKLGEIDELVGLFDAGEISEWSNATIERVTKYDYYTAVFYDNKDPLLGDKRVRQALSYAIEDKDYGYQRATGPISPKSWAYNSVVKEYEYDVNRARELLEEAVPAESEQELRIELSSTADLLQVAEVIKEDWEELGIKVDIKVVASIPSSFQALVATQEIPADPDQYYNWHSTQASNFTKFLSPKVDKLLEDGRQTLDQIERRQMYFDFQRFVAEDAPATFLYHPEAVVIKRGRS</sequence>
<comment type="similarity">
    <text evidence="1">Belongs to the bacterial solute-binding protein 5 family.</text>
</comment>
<dbReference type="AlphaFoldDB" id="A0A857N8A6"/>
<dbReference type="PANTHER" id="PTHR30290:SF9">
    <property type="entry name" value="OLIGOPEPTIDE-BINDING PROTEIN APPA"/>
    <property type="match status" value="1"/>
</dbReference>
<dbReference type="GO" id="GO:0015833">
    <property type="term" value="P:peptide transport"/>
    <property type="evidence" value="ECO:0007669"/>
    <property type="project" value="TreeGrafter"/>
</dbReference>
<dbReference type="Proteomes" id="UP000463983">
    <property type="component" value="Chromosome"/>
</dbReference>
<evidence type="ECO:0000256" key="2">
    <source>
        <dbReference type="ARBA" id="ARBA00022448"/>
    </source>
</evidence>
<dbReference type="SUPFAM" id="SSF53850">
    <property type="entry name" value="Periplasmic binding protein-like II"/>
    <property type="match status" value="1"/>
</dbReference>
<keyword evidence="4" id="KW-1133">Transmembrane helix</keyword>
<evidence type="ECO:0000256" key="1">
    <source>
        <dbReference type="ARBA" id="ARBA00005695"/>
    </source>
</evidence>
<proteinExistence type="inferred from homology"/>
<dbReference type="InterPro" id="IPR000914">
    <property type="entry name" value="SBP_5_dom"/>
</dbReference>
<feature type="domain" description="Solute-binding protein family 5" evidence="5">
    <location>
        <begin position="85"/>
        <end position="134"/>
    </location>
</feature>
<dbReference type="PANTHER" id="PTHR30290">
    <property type="entry name" value="PERIPLASMIC BINDING COMPONENT OF ABC TRANSPORTER"/>
    <property type="match status" value="1"/>
</dbReference>
<dbReference type="GO" id="GO:0042597">
    <property type="term" value="C:periplasmic space"/>
    <property type="evidence" value="ECO:0007669"/>
    <property type="project" value="UniProtKB-ARBA"/>
</dbReference>
<dbReference type="KEGG" id="caqa:MICH65_0608"/>
<evidence type="ECO:0000313" key="6">
    <source>
        <dbReference type="EMBL" id="QHO63589.1"/>
    </source>
</evidence>
<dbReference type="GO" id="GO:1904680">
    <property type="term" value="F:peptide transmembrane transporter activity"/>
    <property type="evidence" value="ECO:0007669"/>
    <property type="project" value="TreeGrafter"/>
</dbReference>
<keyword evidence="4" id="KW-0472">Membrane</keyword>
<name>A0A857N8A6_9BACT</name>
<accession>A0A857N8A6</accession>
<evidence type="ECO:0000256" key="4">
    <source>
        <dbReference type="SAM" id="Phobius"/>
    </source>
</evidence>
<evidence type="ECO:0000259" key="5">
    <source>
        <dbReference type="Pfam" id="PF00496"/>
    </source>
</evidence>
<protein>
    <recommendedName>
        <fullName evidence="5">Solute-binding protein family 5 domain-containing protein</fullName>
    </recommendedName>
</protein>
<keyword evidence="4" id="KW-0812">Transmembrane</keyword>
<feature type="transmembrane region" description="Helical" evidence="4">
    <location>
        <begin position="21"/>
        <end position="41"/>
    </location>
</feature>